<reference evidence="1" key="2">
    <citation type="journal article" date="2015" name="Fish Shellfish Immunol.">
        <title>Early steps in the European eel (Anguilla anguilla)-Vibrio vulnificus interaction in the gills: Role of the RtxA13 toxin.</title>
        <authorList>
            <person name="Callol A."/>
            <person name="Pajuelo D."/>
            <person name="Ebbesson L."/>
            <person name="Teles M."/>
            <person name="MacKenzie S."/>
            <person name="Amaro C."/>
        </authorList>
    </citation>
    <scope>NUCLEOTIDE SEQUENCE</scope>
</reference>
<proteinExistence type="predicted"/>
<dbReference type="AlphaFoldDB" id="A0A0E9QAW2"/>
<sequence>MSVQGLVVFTARPEGCYPSKLFCNTGNTHMTCTHNHPTGSLPPNTKLDPLLLHQMCEFVSVCMSLCISSR</sequence>
<accession>A0A0E9QAW2</accession>
<protein>
    <submittedName>
        <fullName evidence="1">Uncharacterized protein</fullName>
    </submittedName>
</protein>
<reference evidence="1" key="1">
    <citation type="submission" date="2014-11" db="EMBL/GenBank/DDBJ databases">
        <authorList>
            <person name="Amaro Gonzalez C."/>
        </authorList>
    </citation>
    <scope>NUCLEOTIDE SEQUENCE</scope>
</reference>
<organism evidence="1">
    <name type="scientific">Anguilla anguilla</name>
    <name type="common">European freshwater eel</name>
    <name type="synonym">Muraena anguilla</name>
    <dbReference type="NCBI Taxonomy" id="7936"/>
    <lineage>
        <taxon>Eukaryota</taxon>
        <taxon>Metazoa</taxon>
        <taxon>Chordata</taxon>
        <taxon>Craniata</taxon>
        <taxon>Vertebrata</taxon>
        <taxon>Euteleostomi</taxon>
        <taxon>Actinopterygii</taxon>
        <taxon>Neopterygii</taxon>
        <taxon>Teleostei</taxon>
        <taxon>Anguilliformes</taxon>
        <taxon>Anguillidae</taxon>
        <taxon>Anguilla</taxon>
    </lineage>
</organism>
<name>A0A0E9QAW2_ANGAN</name>
<dbReference type="EMBL" id="GBXM01094900">
    <property type="protein sequence ID" value="JAH13677.1"/>
    <property type="molecule type" value="Transcribed_RNA"/>
</dbReference>
<evidence type="ECO:0000313" key="1">
    <source>
        <dbReference type="EMBL" id="JAH13677.1"/>
    </source>
</evidence>